<feature type="compositionally biased region" description="Polar residues" evidence="1">
    <location>
        <begin position="660"/>
        <end position="671"/>
    </location>
</feature>
<dbReference type="InterPro" id="IPR003961">
    <property type="entry name" value="FN3_dom"/>
</dbReference>
<keyword evidence="4" id="KW-1185">Reference proteome</keyword>
<feature type="compositionally biased region" description="Basic residues" evidence="1">
    <location>
        <begin position="1168"/>
        <end position="1182"/>
    </location>
</feature>
<feature type="region of interest" description="Disordered" evidence="1">
    <location>
        <begin position="606"/>
        <end position="750"/>
    </location>
</feature>
<accession>A0AAE0SZT1</accession>
<sequence>MSCNWINEDYFSMLMFRDKRAHLALEMLVDDLHADKDRTLGTFLCHSGSEDFLWGLVRLLGSDNPRVAGNSAYIIGTLAESELGCVRVLSLAKDGSPESKKILPDLTHMLTFDDSESVMNAAGTMGTLAESLEGREWILSEPCVENTIEYITALLHSDNLWTASNAALVLARLSISENGCQKILNHEHSHHILSKLVMSLGMDEAGRGMNAAFAIGRLCDMETGRKRLLALTDSERMISSLAKMLCCDDAGASKNACFALSCLATNSEGHTRLLNNMHSEDILRTLSELLNAEDSETGWFAAMTLRTLASQPKGCLRLRDHSYVMPCLKNVVSKTDVNNDLKEEAMVTLEILKRLPKPSAPVVEVLCHDTVRLRWEPITTKSGFQVRYQLFDGIKCLYTGKESECEIKDLIPSTQYSFKIRAYTEGDESPFSDLVIITTEESAPGPPQNVRVLGSTITQLKIGWDPPEVNNGVLKGYYVYLGEKQVEFTQDNSTIITGLSPSTKYEVQVCAATAVGKGEKAGTVGTTSEIGAHAPSKPNIHVLGRNEIHLSWDPPEVPLGRFNRFDILMNGKIIYSGTDLNFTVRRLTPDTEYTFVVIALTTEGKFESKPAKKRTSKDEYDSSRPPLYQPPRKNSIEDGPKAPVITVKKKRNSSAKHLGSSKNRNRTTSESPDTRPVSAISSKSSHDTASEKEHEAQEEPPPKPEISIQQLPVTSKAELKKESSRPLSKSKSAKEKLHRRPEQIQNASKMFPLSVSYVSIQGRDENGTEESTGDVRTPELEINHLKRTLSRTNTGIESSSGATGYGLKLERSKTGLVGTKERKQKLSSAKLDQTGTEKFSLVNSEGGKAGGIVTDKTSPLHSHASEKEPSKVESSKMADFGKSTNISDSDKSKHYSERSKTIIPSDRGRYVPRENKFSRELALPKPSPPSQQYLEGNVTVPDLPWMTHILPGSRRDISSSIDSPDVEWLTTVKRASSDVMSSTQPNHLTPTHPSDVSSYFIENMSQPFAQRVQTYSNSHRKTKLPAIHESYDCGSRPSVRKSIEKLPKSSANHKQPLQTIQVGQTVNFDTTTLGDKSATAKMSNKFIPMQLRTQPSNLGIGQLQRMNTTILQDMPVENSVQFRRLEALTRSQTQVDIRQTSQHTVPSNDSMLGAGHIEHSIMGLPSSKSKHKDGKGSAHKSHPGSSKLTRAVVHQREPDSLYLQQAWGMASPKENSLQSAR</sequence>
<reference evidence="3" key="2">
    <citation type="journal article" date="2021" name="Genome Biol. Evol.">
        <title>Developing a high-quality reference genome for a parasitic bivalve with doubly uniparental inheritance (Bivalvia: Unionida).</title>
        <authorList>
            <person name="Smith C.H."/>
        </authorList>
    </citation>
    <scope>NUCLEOTIDE SEQUENCE</scope>
    <source>
        <strain evidence="3">CHS0354</strain>
        <tissue evidence="3">Mantle</tissue>
    </source>
</reference>
<organism evidence="3 4">
    <name type="scientific">Potamilus streckersoni</name>
    <dbReference type="NCBI Taxonomy" id="2493646"/>
    <lineage>
        <taxon>Eukaryota</taxon>
        <taxon>Metazoa</taxon>
        <taxon>Spiralia</taxon>
        <taxon>Lophotrochozoa</taxon>
        <taxon>Mollusca</taxon>
        <taxon>Bivalvia</taxon>
        <taxon>Autobranchia</taxon>
        <taxon>Heteroconchia</taxon>
        <taxon>Palaeoheterodonta</taxon>
        <taxon>Unionida</taxon>
        <taxon>Unionoidea</taxon>
        <taxon>Unionidae</taxon>
        <taxon>Ambleminae</taxon>
        <taxon>Lampsilini</taxon>
        <taxon>Potamilus</taxon>
    </lineage>
</organism>
<dbReference type="SUPFAM" id="SSF48371">
    <property type="entry name" value="ARM repeat"/>
    <property type="match status" value="1"/>
</dbReference>
<dbReference type="AlphaFoldDB" id="A0AAE0SZT1"/>
<name>A0AAE0SZT1_9BIVA</name>
<feature type="region of interest" description="Disordered" evidence="1">
    <location>
        <begin position="1162"/>
        <end position="1195"/>
    </location>
</feature>
<dbReference type="InterPro" id="IPR036116">
    <property type="entry name" value="FN3_sf"/>
</dbReference>
<feature type="compositionally biased region" description="Basic and acidic residues" evidence="1">
    <location>
        <begin position="684"/>
        <end position="702"/>
    </location>
</feature>
<dbReference type="Gene3D" id="1.25.10.10">
    <property type="entry name" value="Leucine-rich Repeat Variant"/>
    <property type="match status" value="1"/>
</dbReference>
<feature type="compositionally biased region" description="Basic and acidic residues" evidence="1">
    <location>
        <begin position="863"/>
        <end position="876"/>
    </location>
</feature>
<dbReference type="PANTHER" id="PTHR46957:SF3">
    <property type="entry name" value="CYTOKINE RECEPTOR"/>
    <property type="match status" value="1"/>
</dbReference>
<dbReference type="SUPFAM" id="SSF49265">
    <property type="entry name" value="Fibronectin type III"/>
    <property type="match status" value="2"/>
</dbReference>
<feature type="compositionally biased region" description="Basic and acidic residues" evidence="1">
    <location>
        <begin position="888"/>
        <end position="900"/>
    </location>
</feature>
<feature type="domain" description="Fibronectin type-III" evidence="2">
    <location>
        <begin position="357"/>
        <end position="442"/>
    </location>
</feature>
<dbReference type="InterPro" id="IPR013783">
    <property type="entry name" value="Ig-like_fold"/>
</dbReference>
<evidence type="ECO:0000313" key="4">
    <source>
        <dbReference type="Proteomes" id="UP001195483"/>
    </source>
</evidence>
<feature type="compositionally biased region" description="Basic and acidic residues" evidence="1">
    <location>
        <begin position="606"/>
        <end position="622"/>
    </location>
</feature>
<dbReference type="Proteomes" id="UP001195483">
    <property type="component" value="Unassembled WGS sequence"/>
</dbReference>
<dbReference type="InterPro" id="IPR011989">
    <property type="entry name" value="ARM-like"/>
</dbReference>
<dbReference type="EMBL" id="JAEAOA010000546">
    <property type="protein sequence ID" value="KAK3601001.1"/>
    <property type="molecule type" value="Genomic_DNA"/>
</dbReference>
<feature type="compositionally biased region" description="Polar residues" evidence="1">
    <location>
        <begin position="826"/>
        <end position="843"/>
    </location>
</feature>
<feature type="region of interest" description="Disordered" evidence="1">
    <location>
        <begin position="816"/>
        <end position="900"/>
    </location>
</feature>
<gene>
    <name evidence="3" type="ORF">CHS0354_008111</name>
</gene>
<feature type="domain" description="Fibronectin type-III" evidence="2">
    <location>
        <begin position="446"/>
        <end position="531"/>
    </location>
</feature>
<evidence type="ECO:0000313" key="3">
    <source>
        <dbReference type="EMBL" id="KAK3601001.1"/>
    </source>
</evidence>
<dbReference type="Pfam" id="PF00041">
    <property type="entry name" value="fn3"/>
    <property type="match status" value="3"/>
</dbReference>
<dbReference type="PANTHER" id="PTHR46957">
    <property type="entry name" value="CYTOKINE RECEPTOR"/>
    <property type="match status" value="1"/>
</dbReference>
<dbReference type="CDD" id="cd00063">
    <property type="entry name" value="FN3"/>
    <property type="match status" value="3"/>
</dbReference>
<dbReference type="SMART" id="SM00060">
    <property type="entry name" value="FN3"/>
    <property type="match status" value="3"/>
</dbReference>
<dbReference type="PROSITE" id="PS50853">
    <property type="entry name" value="FN3"/>
    <property type="match status" value="3"/>
</dbReference>
<dbReference type="InterPro" id="IPR016024">
    <property type="entry name" value="ARM-type_fold"/>
</dbReference>
<dbReference type="Gene3D" id="2.60.40.10">
    <property type="entry name" value="Immunoglobulins"/>
    <property type="match status" value="3"/>
</dbReference>
<feature type="domain" description="Fibronectin type-III" evidence="2">
    <location>
        <begin position="534"/>
        <end position="621"/>
    </location>
</feature>
<evidence type="ECO:0000259" key="2">
    <source>
        <dbReference type="PROSITE" id="PS50853"/>
    </source>
</evidence>
<reference evidence="3" key="1">
    <citation type="journal article" date="2021" name="Genome Biol. Evol.">
        <title>A High-Quality Reference Genome for a Parasitic Bivalve with Doubly Uniparental Inheritance (Bivalvia: Unionida).</title>
        <authorList>
            <person name="Smith C.H."/>
        </authorList>
    </citation>
    <scope>NUCLEOTIDE SEQUENCE</scope>
    <source>
        <strain evidence="3">CHS0354</strain>
    </source>
</reference>
<protein>
    <recommendedName>
        <fullName evidence="2">Fibronectin type-III domain-containing protein</fullName>
    </recommendedName>
</protein>
<comment type="caution">
    <text evidence="3">The sequence shown here is derived from an EMBL/GenBank/DDBJ whole genome shotgun (WGS) entry which is preliminary data.</text>
</comment>
<dbReference type="GO" id="GO:0016020">
    <property type="term" value="C:membrane"/>
    <property type="evidence" value="ECO:0007669"/>
    <property type="project" value="UniProtKB-SubCell"/>
</dbReference>
<dbReference type="InterPro" id="IPR050713">
    <property type="entry name" value="RTP_Phos/Ushers"/>
</dbReference>
<evidence type="ECO:0000256" key="1">
    <source>
        <dbReference type="SAM" id="MobiDB-lite"/>
    </source>
</evidence>
<reference evidence="3" key="3">
    <citation type="submission" date="2023-05" db="EMBL/GenBank/DDBJ databases">
        <authorList>
            <person name="Smith C.H."/>
        </authorList>
    </citation>
    <scope>NUCLEOTIDE SEQUENCE</scope>
    <source>
        <strain evidence="3">CHS0354</strain>
        <tissue evidence="3">Mantle</tissue>
    </source>
</reference>
<proteinExistence type="predicted"/>